<dbReference type="EMBL" id="JABAIL010000001">
    <property type="protein sequence ID" value="NLR90451.1"/>
    <property type="molecule type" value="Genomic_DNA"/>
</dbReference>
<dbReference type="Proteomes" id="UP000585050">
    <property type="component" value="Unassembled WGS sequence"/>
</dbReference>
<name>A0A7X8XUK9_9BACT</name>
<accession>A0A7X8XUK9</accession>
<evidence type="ECO:0000313" key="1">
    <source>
        <dbReference type="EMBL" id="NLR90451.1"/>
    </source>
</evidence>
<evidence type="ECO:0000313" key="2">
    <source>
        <dbReference type="Proteomes" id="UP000585050"/>
    </source>
</evidence>
<proteinExistence type="predicted"/>
<keyword evidence="2" id="KW-1185">Reference proteome</keyword>
<sequence length="60" mass="7063">MKEQHSKNNVDSLVEQINSNIASSKEIETSIEKLEVKKKAIYNKVNALRMFIQRRKLEME</sequence>
<protein>
    <submittedName>
        <fullName evidence="1">Uncharacterized protein</fullName>
    </submittedName>
</protein>
<gene>
    <name evidence="1" type="ORF">HGP29_04500</name>
</gene>
<comment type="caution">
    <text evidence="1">The sequence shown here is derived from an EMBL/GenBank/DDBJ whole genome shotgun (WGS) entry which is preliminary data.</text>
</comment>
<organism evidence="1 2">
    <name type="scientific">Flammeovirga agarivorans</name>
    <dbReference type="NCBI Taxonomy" id="2726742"/>
    <lineage>
        <taxon>Bacteria</taxon>
        <taxon>Pseudomonadati</taxon>
        <taxon>Bacteroidota</taxon>
        <taxon>Cytophagia</taxon>
        <taxon>Cytophagales</taxon>
        <taxon>Flammeovirgaceae</taxon>
        <taxon>Flammeovirga</taxon>
    </lineage>
</organism>
<reference evidence="1 2" key="1">
    <citation type="submission" date="2020-04" db="EMBL/GenBank/DDBJ databases">
        <title>Flammeovirga sp. SR4, a novel species isolated from seawater.</title>
        <authorList>
            <person name="Wang X."/>
        </authorList>
    </citation>
    <scope>NUCLEOTIDE SEQUENCE [LARGE SCALE GENOMIC DNA]</scope>
    <source>
        <strain evidence="1 2">SR4</strain>
    </source>
</reference>
<dbReference type="RefSeq" id="WP_168881151.1">
    <property type="nucleotide sequence ID" value="NZ_JABAIL010000001.1"/>
</dbReference>
<dbReference type="AlphaFoldDB" id="A0A7X8XUK9"/>